<dbReference type="GO" id="GO:0016486">
    <property type="term" value="P:peptide hormone processing"/>
    <property type="evidence" value="ECO:0007669"/>
    <property type="project" value="TreeGrafter"/>
</dbReference>
<comment type="subcellular location">
    <subcellularLocation>
        <location evidence="1">Endomembrane system</location>
    </subcellularLocation>
</comment>
<dbReference type="PROSITE" id="PS00137">
    <property type="entry name" value="SUBTILASE_HIS"/>
    <property type="match status" value="1"/>
</dbReference>
<dbReference type="GO" id="GO:0000139">
    <property type="term" value="C:Golgi membrane"/>
    <property type="evidence" value="ECO:0007669"/>
    <property type="project" value="TreeGrafter"/>
</dbReference>
<dbReference type="FunFam" id="3.30.70.850:FF:000001">
    <property type="entry name" value="Proprotein convertase subtilisin/kexin type 5"/>
    <property type="match status" value="1"/>
</dbReference>
<dbReference type="PANTHER" id="PTHR42884">
    <property type="entry name" value="PROPROTEIN CONVERTASE SUBTILISIN/KEXIN-RELATED"/>
    <property type="match status" value="1"/>
</dbReference>
<keyword evidence="3 12" id="KW-0645">Protease</keyword>
<comment type="similarity">
    <text evidence="2">Belongs to the peptidase S8 family. Furin subfamily.</text>
</comment>
<dbReference type="InterPro" id="IPR023827">
    <property type="entry name" value="Peptidase_S8_Asp-AS"/>
</dbReference>
<accession>A0A6J2CKM7</accession>
<dbReference type="Gene3D" id="2.10.220.10">
    <property type="entry name" value="Hormone Receptor, Insulin-like Growth Factor Receptor 1, Chain A, domain 2"/>
    <property type="match status" value="1"/>
</dbReference>
<dbReference type="PANTHER" id="PTHR42884:SF16">
    <property type="entry name" value="PROPROTEIN CONVERTASE SUBTILISIN_KEXIN TYPE 4"/>
    <property type="match status" value="1"/>
</dbReference>
<keyword evidence="5" id="KW-0732">Signal</keyword>
<dbReference type="InterPro" id="IPR022398">
    <property type="entry name" value="Peptidase_S8_His-AS"/>
</dbReference>
<evidence type="ECO:0000256" key="6">
    <source>
        <dbReference type="ARBA" id="ARBA00022801"/>
    </source>
</evidence>
<dbReference type="GeneID" id="113918713"/>
<dbReference type="PRINTS" id="PR00723">
    <property type="entry name" value="SUBTILISIN"/>
</dbReference>
<keyword evidence="8" id="KW-0472">Membrane</keyword>
<keyword evidence="6 12" id="KW-0378">Hydrolase</keyword>
<reference evidence="15" key="1">
    <citation type="submission" date="2025-08" db="UniProtKB">
        <authorList>
            <consortium name="RefSeq"/>
        </authorList>
    </citation>
    <scope>IDENTIFICATION</scope>
    <source>
        <tissue evidence="15">Blood</tissue>
    </source>
</reference>
<dbReference type="InterPro" id="IPR000209">
    <property type="entry name" value="Peptidase_S8/S53_dom"/>
</dbReference>
<dbReference type="GO" id="GO:0005802">
    <property type="term" value="C:trans-Golgi network"/>
    <property type="evidence" value="ECO:0007669"/>
    <property type="project" value="TreeGrafter"/>
</dbReference>
<evidence type="ECO:0000256" key="12">
    <source>
        <dbReference type="PROSITE-ProRule" id="PRU01240"/>
    </source>
</evidence>
<evidence type="ECO:0000256" key="7">
    <source>
        <dbReference type="ARBA" id="ARBA00022825"/>
    </source>
</evidence>
<dbReference type="Proteomes" id="UP000515165">
    <property type="component" value="Chromosome 1"/>
</dbReference>
<evidence type="ECO:0000256" key="11">
    <source>
        <dbReference type="PIRSR" id="PIRSR615500-1"/>
    </source>
</evidence>
<dbReference type="PROSITE" id="PS00138">
    <property type="entry name" value="SUBTILASE_SER"/>
    <property type="match status" value="1"/>
</dbReference>
<dbReference type="Gene3D" id="2.60.120.260">
    <property type="entry name" value="Galactose-binding domain-like"/>
    <property type="match status" value="1"/>
</dbReference>
<dbReference type="FunFam" id="3.40.50.200:FF:000001">
    <property type="entry name" value="Furin 2, isoform B"/>
    <property type="match status" value="1"/>
</dbReference>
<proteinExistence type="inferred from homology"/>
<feature type="active site" description="Charge relay system" evidence="11 12">
    <location>
        <position position="282"/>
    </location>
</feature>
<keyword evidence="9" id="KW-0865">Zymogen</keyword>
<evidence type="ECO:0000256" key="2">
    <source>
        <dbReference type="ARBA" id="ARBA00005325"/>
    </source>
</evidence>
<keyword evidence="10" id="KW-0325">Glycoprotein</keyword>
<dbReference type="CDD" id="cd04059">
    <property type="entry name" value="Peptidases_S8_Protein_convertases_Kexins_Furin-like"/>
    <property type="match status" value="1"/>
</dbReference>
<dbReference type="SUPFAM" id="SSF57184">
    <property type="entry name" value="Growth factor receptor domain"/>
    <property type="match status" value="1"/>
</dbReference>
<dbReference type="Pfam" id="PF01483">
    <property type="entry name" value="P_proprotein"/>
    <property type="match status" value="1"/>
</dbReference>
<dbReference type="InterPro" id="IPR034182">
    <property type="entry name" value="Kexin/furin"/>
</dbReference>
<dbReference type="InterPro" id="IPR032815">
    <property type="entry name" value="S8_pro-domain"/>
</dbReference>
<dbReference type="SUPFAM" id="SSF52743">
    <property type="entry name" value="Subtilisin-like"/>
    <property type="match status" value="1"/>
</dbReference>
<dbReference type="PROSITE" id="PS51892">
    <property type="entry name" value="SUBTILASE"/>
    <property type="match status" value="1"/>
</dbReference>
<dbReference type="CDD" id="cd00064">
    <property type="entry name" value="FU"/>
    <property type="match status" value="1"/>
</dbReference>
<feature type="active site" description="Charge relay system" evidence="11 12">
    <location>
        <position position="456"/>
    </location>
</feature>
<dbReference type="GO" id="GO:0004252">
    <property type="term" value="F:serine-type endopeptidase activity"/>
    <property type="evidence" value="ECO:0007669"/>
    <property type="project" value="UniProtKB-UniRule"/>
</dbReference>
<dbReference type="RefSeq" id="XP_027443237.2">
    <property type="nucleotide sequence ID" value="XM_027587436.2"/>
</dbReference>
<evidence type="ECO:0000256" key="3">
    <source>
        <dbReference type="ARBA" id="ARBA00022670"/>
    </source>
</evidence>
<evidence type="ECO:0000256" key="8">
    <source>
        <dbReference type="ARBA" id="ARBA00023136"/>
    </source>
</evidence>
<dbReference type="FunFam" id="2.60.120.260:FF:000034">
    <property type="entry name" value="furin isoform X2"/>
    <property type="match status" value="1"/>
</dbReference>
<dbReference type="Pfam" id="PF16470">
    <property type="entry name" value="S8_pro-domain"/>
    <property type="match status" value="1"/>
</dbReference>
<dbReference type="InterPro" id="IPR009030">
    <property type="entry name" value="Growth_fac_rcpt_cys_sf"/>
</dbReference>
<dbReference type="Gene3D" id="3.40.50.200">
    <property type="entry name" value="Peptidase S8/S53 domain"/>
    <property type="match status" value="1"/>
</dbReference>
<dbReference type="Pfam" id="PF00082">
    <property type="entry name" value="Peptidase_S8"/>
    <property type="match status" value="1"/>
</dbReference>
<evidence type="ECO:0000259" key="13">
    <source>
        <dbReference type="PROSITE" id="PS51829"/>
    </source>
</evidence>
<evidence type="ECO:0000313" key="15">
    <source>
        <dbReference type="RefSeq" id="XP_027443237.2"/>
    </source>
</evidence>
<evidence type="ECO:0000256" key="5">
    <source>
        <dbReference type="ARBA" id="ARBA00022729"/>
    </source>
</evidence>
<evidence type="ECO:0000256" key="4">
    <source>
        <dbReference type="ARBA" id="ARBA00022685"/>
    </source>
</evidence>
<keyword evidence="14" id="KW-1185">Reference proteome</keyword>
<organism evidence="14 15">
    <name type="scientific">Zalophus californianus</name>
    <name type="common">California sealion</name>
    <dbReference type="NCBI Taxonomy" id="9704"/>
    <lineage>
        <taxon>Eukaryota</taxon>
        <taxon>Metazoa</taxon>
        <taxon>Chordata</taxon>
        <taxon>Craniata</taxon>
        <taxon>Vertebrata</taxon>
        <taxon>Euteleostomi</taxon>
        <taxon>Mammalia</taxon>
        <taxon>Eutheria</taxon>
        <taxon>Laurasiatheria</taxon>
        <taxon>Carnivora</taxon>
        <taxon>Caniformia</taxon>
        <taxon>Pinnipedia</taxon>
        <taxon>Otariidae</taxon>
        <taxon>Zalophus</taxon>
    </lineage>
</organism>
<sequence length="853" mass="93061">MGETEAPEGLDLRKTGAGLCPPRPDLGRIFALLKGEPQGPLGVEAFQGLLWPRGRGGRLGLGGLARGRGFRRPRPGPAPAAMRPAQTALWLRLVVALGLALVGPLPVGWSSARAPIYVSSWAVRVSQGYREAERLARKFGFVNLGQIFPDGQYYHLRHRGVVQQSLTPHWGHRLRLKKDPKVQWFEQQTLQRRVKRSAVVPTDPWFSKQWYMNNKVQPDLNILQVWSQGLSGQGIVVSVLDDGIEKDHPDLWANYDPLASYDFNDYDPDPQPRYTPSDDNRHGTRCAGEVAAMANNGFCGTGVAYNARIGGVRMLDGTITDVIEAQSLSLQPQHIHIYSASWGPEDDGRTVDGPGILTREAFRRGVTKGRGGLGTLFVWASGNGGLHYDNCNCDGYTNSIHTLSVGSTTWQGRVPWYSEACASTLTTTYSSGVAADPQIVTTDLHHQCTDKHTGTSASAPLAAGMIALALEANPFLTWRDMQHLVVRASRPAQLQAEDWRTNGVGRQVSHHYGYGLLDARLLVDMARTWLPTQPQQKCAIRIIHTPTPAGGALTPHATPSPILPLMQVRKNVSACAGHANYIRSLEHVQVQLSLSYSRRGDLEISLTSPMGTRSTLVAIRPLDVSSQGYNNWIFMSTHFWDEDPQGSWTLGLENKGYYFNTGTLYHYTLLLYGTAEDMTARPPGPQVTSSACVQRDTEGLCQECHSPAYILGHLCLSYCPPRYFSHTRQAVTAGPGHSATPALRVCSSCHPSCYTCRGGSPLNCTTCPPAYMLDEHRGSCSGPAPPNSTPWPTAVAHPSCHHGRAQAAVLALLAMAFGSPFLCSVLSVGCLPPCGGLPHHHPRSGCWQEPRDI</sequence>
<evidence type="ECO:0000256" key="10">
    <source>
        <dbReference type="ARBA" id="ARBA00023180"/>
    </source>
</evidence>
<name>A0A6J2CKM7_ZALCA</name>
<dbReference type="PROSITE" id="PS51829">
    <property type="entry name" value="P_HOMO_B"/>
    <property type="match status" value="1"/>
</dbReference>
<feature type="domain" description="P/Homo B" evidence="13">
    <location>
        <begin position="532"/>
        <end position="677"/>
    </location>
</feature>
<dbReference type="InterPro" id="IPR008979">
    <property type="entry name" value="Galactose-bd-like_sf"/>
</dbReference>
<evidence type="ECO:0000256" key="9">
    <source>
        <dbReference type="ARBA" id="ARBA00023145"/>
    </source>
</evidence>
<dbReference type="InterPro" id="IPR023828">
    <property type="entry name" value="Peptidase_S8_Ser-AS"/>
</dbReference>
<dbReference type="InterPro" id="IPR002884">
    <property type="entry name" value="P_dom"/>
</dbReference>
<dbReference type="InterPro" id="IPR038466">
    <property type="entry name" value="S8_pro-domain_sf"/>
</dbReference>
<dbReference type="SUPFAM" id="SSF54897">
    <property type="entry name" value="Protease propeptides/inhibitors"/>
    <property type="match status" value="1"/>
</dbReference>
<dbReference type="InterPro" id="IPR015500">
    <property type="entry name" value="Peptidase_S8_subtilisin-rel"/>
</dbReference>
<dbReference type="InterPro" id="IPR036852">
    <property type="entry name" value="Peptidase_S8/S53_dom_sf"/>
</dbReference>
<evidence type="ECO:0000313" key="14">
    <source>
        <dbReference type="Proteomes" id="UP000515165"/>
    </source>
</evidence>
<evidence type="ECO:0000256" key="1">
    <source>
        <dbReference type="ARBA" id="ARBA00004308"/>
    </source>
</evidence>
<dbReference type="SUPFAM" id="SSF49785">
    <property type="entry name" value="Galactose-binding domain-like"/>
    <property type="match status" value="1"/>
</dbReference>
<gene>
    <name evidence="15" type="primary">PCSK4</name>
</gene>
<dbReference type="FunFam" id="2.10.220.10:FF:000045">
    <property type="entry name" value="Proprotein convertase subtilisin/kexin type 4"/>
    <property type="match status" value="1"/>
</dbReference>
<dbReference type="CTD" id="54760"/>
<feature type="active site" description="Charge relay system" evidence="11 12">
    <location>
        <position position="241"/>
    </location>
</feature>
<dbReference type="Gene3D" id="3.30.70.850">
    <property type="entry name" value="Peptidase S8, pro-domain"/>
    <property type="match status" value="1"/>
</dbReference>
<keyword evidence="4" id="KW-0165">Cleavage on pair of basic residues</keyword>
<protein>
    <submittedName>
        <fullName evidence="15">Proprotein convertase subtilisin/kexin type 4 isoform X2</fullName>
    </submittedName>
</protein>
<keyword evidence="7 12" id="KW-0720">Serine protease</keyword>
<dbReference type="AlphaFoldDB" id="A0A6J2CKM7"/>
<dbReference type="PROSITE" id="PS00136">
    <property type="entry name" value="SUBTILASE_ASP"/>
    <property type="match status" value="1"/>
</dbReference>
<dbReference type="InterPro" id="IPR006212">
    <property type="entry name" value="Furin_repeat"/>
</dbReference>